<evidence type="ECO:0000256" key="3">
    <source>
        <dbReference type="ARBA" id="ARBA00022475"/>
    </source>
</evidence>
<dbReference type="GO" id="GO:0055085">
    <property type="term" value="P:transmembrane transport"/>
    <property type="evidence" value="ECO:0007669"/>
    <property type="project" value="InterPro"/>
</dbReference>
<accession>A0A089LUH1</accession>
<evidence type="ECO:0000256" key="4">
    <source>
        <dbReference type="ARBA" id="ARBA00022692"/>
    </source>
</evidence>
<evidence type="ECO:0000259" key="8">
    <source>
        <dbReference type="PROSITE" id="PS50928"/>
    </source>
</evidence>
<evidence type="ECO:0000256" key="1">
    <source>
        <dbReference type="ARBA" id="ARBA00004651"/>
    </source>
</evidence>
<dbReference type="KEGG" id="pste:PSTEL_17060"/>
<dbReference type="PANTHER" id="PTHR30151:SF25">
    <property type="entry name" value="TAURINE TRANSPORT SYSTEM PERMEASE PROTEIN TAUC"/>
    <property type="match status" value="1"/>
</dbReference>
<dbReference type="InterPro" id="IPR000515">
    <property type="entry name" value="MetI-like"/>
</dbReference>
<sequence>MNVLTKLGKRYAAVAAFLVLWEASVRFEWVDPQFIPAFTQVVRFIGSQAVTGELAHHVLISLGRALGGLAIALIAAVPLGIALAGWSDKARIAIEPVLEWFSNINPFVMFHIIIVFMGAGELTKVTIIAWACVWPITFSTLSGIIHADADIVKAARSFGLSRFRLTAKILLPSALPYILTGTRLAAGYSLLFLIAAEMMGSSSGLGFMIYTAQANYQIVQMFAGVLIIAVLAIALDGIMSAAGKRLSYPS</sequence>
<dbReference type="GO" id="GO:0005886">
    <property type="term" value="C:plasma membrane"/>
    <property type="evidence" value="ECO:0007669"/>
    <property type="project" value="UniProtKB-SubCell"/>
</dbReference>
<keyword evidence="6 7" id="KW-0472">Membrane</keyword>
<evidence type="ECO:0000256" key="6">
    <source>
        <dbReference type="ARBA" id="ARBA00023136"/>
    </source>
</evidence>
<reference evidence="9 10" key="1">
    <citation type="submission" date="2014-08" db="EMBL/GenBank/DDBJ databases">
        <title>Comparative genomics of the Paenibacillus odorifer group.</title>
        <authorList>
            <person name="den Bakker H.C."/>
            <person name="Tsai Y.-C."/>
            <person name="Martin N."/>
            <person name="Korlach J."/>
            <person name="Wiedmann M."/>
        </authorList>
    </citation>
    <scope>NUCLEOTIDE SEQUENCE [LARGE SCALE GENOMIC DNA]</scope>
    <source>
        <strain evidence="9 10">DSM 14472</strain>
    </source>
</reference>
<feature type="transmembrane region" description="Helical" evidence="7">
    <location>
        <begin position="169"/>
        <end position="196"/>
    </location>
</feature>
<keyword evidence="10" id="KW-1185">Reference proteome</keyword>
<feature type="domain" description="ABC transmembrane type-1" evidence="8">
    <location>
        <begin position="58"/>
        <end position="239"/>
    </location>
</feature>
<evidence type="ECO:0000256" key="7">
    <source>
        <dbReference type="RuleBase" id="RU363032"/>
    </source>
</evidence>
<feature type="transmembrane region" description="Helical" evidence="7">
    <location>
        <begin position="216"/>
        <end position="235"/>
    </location>
</feature>
<dbReference type="Pfam" id="PF00528">
    <property type="entry name" value="BPD_transp_1"/>
    <property type="match status" value="1"/>
</dbReference>
<dbReference type="STRING" id="169760.PSTEL_17060"/>
<feature type="transmembrane region" description="Helical" evidence="7">
    <location>
        <begin position="65"/>
        <end position="86"/>
    </location>
</feature>
<evidence type="ECO:0000256" key="5">
    <source>
        <dbReference type="ARBA" id="ARBA00022989"/>
    </source>
</evidence>
<dbReference type="GO" id="GO:0010438">
    <property type="term" value="P:cellular response to sulfur starvation"/>
    <property type="evidence" value="ECO:0007669"/>
    <property type="project" value="TreeGrafter"/>
</dbReference>
<gene>
    <name evidence="9" type="ORF">PSTEL_17060</name>
</gene>
<dbReference type="RefSeq" id="WP_038696911.1">
    <property type="nucleotide sequence ID" value="NZ_CP009286.1"/>
</dbReference>
<comment type="similarity">
    <text evidence="7">Belongs to the binding-protein-dependent transport system permease family.</text>
</comment>
<dbReference type="PANTHER" id="PTHR30151">
    <property type="entry name" value="ALKANE SULFONATE ABC TRANSPORTER-RELATED, MEMBRANE SUBUNIT"/>
    <property type="match status" value="1"/>
</dbReference>
<dbReference type="EMBL" id="CP009286">
    <property type="protein sequence ID" value="AIQ64552.1"/>
    <property type="molecule type" value="Genomic_DNA"/>
</dbReference>
<comment type="subcellular location">
    <subcellularLocation>
        <location evidence="1 7">Cell membrane</location>
        <topology evidence="1 7">Multi-pass membrane protein</topology>
    </subcellularLocation>
</comment>
<evidence type="ECO:0000256" key="2">
    <source>
        <dbReference type="ARBA" id="ARBA00022448"/>
    </source>
</evidence>
<protein>
    <recommendedName>
        <fullName evidence="8">ABC transmembrane type-1 domain-containing protein</fullName>
    </recommendedName>
</protein>
<feature type="transmembrane region" description="Helical" evidence="7">
    <location>
        <begin position="125"/>
        <end position="148"/>
    </location>
</feature>
<evidence type="ECO:0000313" key="10">
    <source>
        <dbReference type="Proteomes" id="UP000029507"/>
    </source>
</evidence>
<dbReference type="PROSITE" id="PS50928">
    <property type="entry name" value="ABC_TM1"/>
    <property type="match status" value="1"/>
</dbReference>
<dbReference type="HOGENOM" id="CLU_046113_1_3_9"/>
<proteinExistence type="inferred from homology"/>
<dbReference type="Gene3D" id="1.10.3720.10">
    <property type="entry name" value="MetI-like"/>
    <property type="match status" value="1"/>
</dbReference>
<name>A0A089LUH1_9BACL</name>
<dbReference type="SUPFAM" id="SSF161098">
    <property type="entry name" value="MetI-like"/>
    <property type="match status" value="1"/>
</dbReference>
<keyword evidence="2 7" id="KW-0813">Transport</keyword>
<dbReference type="AlphaFoldDB" id="A0A089LUH1"/>
<keyword evidence="5 7" id="KW-1133">Transmembrane helix</keyword>
<dbReference type="OrthoDB" id="9804353at2"/>
<dbReference type="CDD" id="cd06261">
    <property type="entry name" value="TM_PBP2"/>
    <property type="match status" value="1"/>
</dbReference>
<keyword evidence="3" id="KW-1003">Cell membrane</keyword>
<dbReference type="Proteomes" id="UP000029507">
    <property type="component" value="Chromosome"/>
</dbReference>
<dbReference type="InterPro" id="IPR035906">
    <property type="entry name" value="MetI-like_sf"/>
</dbReference>
<evidence type="ECO:0000313" key="9">
    <source>
        <dbReference type="EMBL" id="AIQ64552.1"/>
    </source>
</evidence>
<organism evidence="9 10">
    <name type="scientific">Paenibacillus stellifer</name>
    <dbReference type="NCBI Taxonomy" id="169760"/>
    <lineage>
        <taxon>Bacteria</taxon>
        <taxon>Bacillati</taxon>
        <taxon>Bacillota</taxon>
        <taxon>Bacilli</taxon>
        <taxon>Bacillales</taxon>
        <taxon>Paenibacillaceae</taxon>
        <taxon>Paenibacillus</taxon>
    </lineage>
</organism>
<keyword evidence="4 7" id="KW-0812">Transmembrane</keyword>
<feature type="transmembrane region" description="Helical" evidence="7">
    <location>
        <begin position="98"/>
        <end position="119"/>
    </location>
</feature>